<proteinExistence type="predicted"/>
<organism evidence="1 2">
    <name type="scientific">Dyadobacter chenhuakuii</name>
    <dbReference type="NCBI Taxonomy" id="2909339"/>
    <lineage>
        <taxon>Bacteria</taxon>
        <taxon>Pseudomonadati</taxon>
        <taxon>Bacteroidota</taxon>
        <taxon>Cytophagia</taxon>
        <taxon>Cytophagales</taxon>
        <taxon>Spirosomataceae</taxon>
        <taxon>Dyadobacter</taxon>
    </lineage>
</organism>
<sequence length="50" mass="5575">MSKIIFDSGISLDGYFAGDNRSPQNPMGDERLNQQSAFCWLSYLILACNS</sequence>
<gene>
    <name evidence="1" type="ORF">L0661_11520</name>
</gene>
<dbReference type="Proteomes" id="UP001139411">
    <property type="component" value="Unassembled WGS sequence"/>
</dbReference>
<comment type="caution">
    <text evidence="1">The sequence shown here is derived from an EMBL/GenBank/DDBJ whole genome shotgun (WGS) entry which is preliminary data.</text>
</comment>
<dbReference type="RefSeq" id="WP_235177878.1">
    <property type="nucleotide sequence ID" value="NZ_JAKFFV010000007.1"/>
</dbReference>
<name>A0A9X1TU25_9BACT</name>
<accession>A0A9X1TU25</accession>
<dbReference type="AlphaFoldDB" id="A0A9X1TU25"/>
<protein>
    <submittedName>
        <fullName evidence="1">Dihydrofolate reductase family protein</fullName>
    </submittedName>
</protein>
<dbReference type="EMBL" id="JAKFFV010000007">
    <property type="protein sequence ID" value="MCF2498938.1"/>
    <property type="molecule type" value="Genomic_DNA"/>
</dbReference>
<evidence type="ECO:0000313" key="1">
    <source>
        <dbReference type="EMBL" id="MCF2498938.1"/>
    </source>
</evidence>
<reference evidence="1" key="1">
    <citation type="submission" date="2022-01" db="EMBL/GenBank/DDBJ databases">
        <title>Novel species in genus Dyadobacter.</title>
        <authorList>
            <person name="Ma C."/>
        </authorList>
    </citation>
    <scope>NUCLEOTIDE SEQUENCE</scope>
    <source>
        <strain evidence="1">CY357</strain>
    </source>
</reference>
<evidence type="ECO:0000313" key="2">
    <source>
        <dbReference type="Proteomes" id="UP001139411"/>
    </source>
</evidence>